<dbReference type="InterPro" id="IPR008920">
    <property type="entry name" value="TF_FadR/GntR_C"/>
</dbReference>
<dbReference type="SMART" id="SM00895">
    <property type="entry name" value="FCD"/>
    <property type="match status" value="2"/>
</dbReference>
<dbReference type="InterPro" id="IPR036390">
    <property type="entry name" value="WH_DNA-bd_sf"/>
</dbReference>
<name>A0ABV6UV04_9ACTN</name>
<protein>
    <submittedName>
        <fullName evidence="6">FadR/GntR family transcriptional regulator</fullName>
    </submittedName>
</protein>
<evidence type="ECO:0000259" key="5">
    <source>
        <dbReference type="PROSITE" id="PS50949"/>
    </source>
</evidence>
<evidence type="ECO:0000313" key="6">
    <source>
        <dbReference type="EMBL" id="MFC1405232.1"/>
    </source>
</evidence>
<evidence type="ECO:0000256" key="4">
    <source>
        <dbReference type="SAM" id="MobiDB-lite"/>
    </source>
</evidence>
<dbReference type="Pfam" id="PF00392">
    <property type="entry name" value="GntR"/>
    <property type="match status" value="2"/>
</dbReference>
<keyword evidence="2" id="KW-0238">DNA-binding</keyword>
<feature type="domain" description="HTH gntR-type" evidence="5">
    <location>
        <begin position="265"/>
        <end position="334"/>
    </location>
</feature>
<dbReference type="RefSeq" id="WP_157623903.1">
    <property type="nucleotide sequence ID" value="NZ_JBHEZZ010000019.1"/>
</dbReference>
<dbReference type="Gene3D" id="1.20.120.530">
    <property type="entry name" value="GntR ligand-binding domain-like"/>
    <property type="match status" value="2"/>
</dbReference>
<dbReference type="Gene3D" id="1.10.10.10">
    <property type="entry name" value="Winged helix-like DNA-binding domain superfamily/Winged helix DNA-binding domain"/>
    <property type="match status" value="2"/>
</dbReference>
<dbReference type="CDD" id="cd07377">
    <property type="entry name" value="WHTH_GntR"/>
    <property type="match status" value="1"/>
</dbReference>
<gene>
    <name evidence="6" type="ORF">ACEZDJ_28510</name>
</gene>
<dbReference type="Pfam" id="PF07729">
    <property type="entry name" value="FCD"/>
    <property type="match status" value="2"/>
</dbReference>
<dbReference type="InterPro" id="IPR011711">
    <property type="entry name" value="GntR_C"/>
</dbReference>
<feature type="region of interest" description="Disordered" evidence="4">
    <location>
        <begin position="1"/>
        <end position="20"/>
    </location>
</feature>
<feature type="domain" description="HTH gntR-type" evidence="5">
    <location>
        <begin position="18"/>
        <end position="88"/>
    </location>
</feature>
<organism evidence="6 7">
    <name type="scientific">Streptacidiphilus cavernicola</name>
    <dbReference type="NCBI Taxonomy" id="3342716"/>
    <lineage>
        <taxon>Bacteria</taxon>
        <taxon>Bacillati</taxon>
        <taxon>Actinomycetota</taxon>
        <taxon>Actinomycetes</taxon>
        <taxon>Kitasatosporales</taxon>
        <taxon>Streptomycetaceae</taxon>
        <taxon>Streptacidiphilus</taxon>
    </lineage>
</organism>
<comment type="caution">
    <text evidence="6">The sequence shown here is derived from an EMBL/GenBank/DDBJ whole genome shotgun (WGS) entry which is preliminary data.</text>
</comment>
<keyword evidence="1" id="KW-0805">Transcription regulation</keyword>
<accession>A0ABV6UV04</accession>
<dbReference type="InterPro" id="IPR036388">
    <property type="entry name" value="WH-like_DNA-bd_sf"/>
</dbReference>
<keyword evidence="3" id="KW-0804">Transcription</keyword>
<keyword evidence="7" id="KW-1185">Reference proteome</keyword>
<proteinExistence type="predicted"/>
<dbReference type="PANTHER" id="PTHR43537">
    <property type="entry name" value="TRANSCRIPTIONAL REGULATOR, GNTR FAMILY"/>
    <property type="match status" value="1"/>
</dbReference>
<dbReference type="PROSITE" id="PS50949">
    <property type="entry name" value="HTH_GNTR"/>
    <property type="match status" value="2"/>
</dbReference>
<evidence type="ECO:0000256" key="2">
    <source>
        <dbReference type="ARBA" id="ARBA00023125"/>
    </source>
</evidence>
<evidence type="ECO:0000256" key="3">
    <source>
        <dbReference type="ARBA" id="ARBA00023163"/>
    </source>
</evidence>
<dbReference type="SMART" id="SM00345">
    <property type="entry name" value="HTH_GNTR"/>
    <property type="match status" value="2"/>
</dbReference>
<dbReference type="PANTHER" id="PTHR43537:SF5">
    <property type="entry name" value="UXU OPERON TRANSCRIPTIONAL REGULATOR"/>
    <property type="match status" value="1"/>
</dbReference>
<evidence type="ECO:0000256" key="1">
    <source>
        <dbReference type="ARBA" id="ARBA00023015"/>
    </source>
</evidence>
<dbReference type="Proteomes" id="UP001592528">
    <property type="component" value="Unassembled WGS sequence"/>
</dbReference>
<dbReference type="EMBL" id="JBHEZZ010000019">
    <property type="protein sequence ID" value="MFC1405232.1"/>
    <property type="molecule type" value="Genomic_DNA"/>
</dbReference>
<dbReference type="InterPro" id="IPR000524">
    <property type="entry name" value="Tscrpt_reg_HTH_GntR"/>
</dbReference>
<evidence type="ECO:0000313" key="7">
    <source>
        <dbReference type="Proteomes" id="UP001592528"/>
    </source>
</evidence>
<dbReference type="SUPFAM" id="SSF48008">
    <property type="entry name" value="GntR ligand-binding domain-like"/>
    <property type="match status" value="2"/>
</dbReference>
<reference evidence="6 7" key="1">
    <citation type="submission" date="2024-09" db="EMBL/GenBank/DDBJ databases">
        <authorList>
            <person name="Lee S.D."/>
        </authorList>
    </citation>
    <scope>NUCLEOTIDE SEQUENCE [LARGE SCALE GENOMIC DNA]</scope>
    <source>
        <strain evidence="6 7">N1-5</strain>
    </source>
</reference>
<dbReference type="SUPFAM" id="SSF46785">
    <property type="entry name" value="Winged helix' DNA-binding domain"/>
    <property type="match status" value="2"/>
</dbReference>
<sequence>MTATVADAGTPRSAPSSDRRAVQVARRIEDEILARGWPVGEVLGSEAELRERFGVSRSVLREAVRLLEHHQVARMRRGPNGGLFVAAPDIGPVTRALVVYLEFVGTSVDDLMRARLLLEPLSVRLAAAAVTEELRGRLREVLAIERERWDEWDLRTDDDLHVILSRSSGNAALRLLIEVLVRLTARYARASQSIPGEDPDAEKAGAHQRNIRIVEAVSAGDAKAADAVMAEQLEWSTQWMKDHQARRPAGQLLLGPAEARRSGGRKLAELVADRIHDDIAADGWRVGSVFGSEADLLGCYGVSRSVLREAVRLLEHHSVARMRRGAGGGLVVQAPDPTASIHTTALYLDREGIGPADLREVREAIELACVQALAGGPVPPGTADRLRAAVGHGDAFHRELASAAGNPVLAVFLRIVTELWTRQGAGDPPSACLGDEEDRQAHGSILEAVGAGDCGLAQQLMRRHLQVLADEAGRAPARPAVDQPCSARSSAAM</sequence>